<dbReference type="Gene3D" id="2.40.440.10">
    <property type="entry name" value="L,D-transpeptidase catalytic domain-like"/>
    <property type="match status" value="1"/>
</dbReference>
<dbReference type="SUPFAM" id="SSF141523">
    <property type="entry name" value="L,D-transpeptidase catalytic domain-like"/>
    <property type="match status" value="1"/>
</dbReference>
<keyword evidence="6 7" id="KW-0961">Cell wall biogenesis/degradation</keyword>
<evidence type="ECO:0000256" key="7">
    <source>
        <dbReference type="PROSITE-ProRule" id="PRU01373"/>
    </source>
</evidence>
<dbReference type="PROSITE" id="PS52029">
    <property type="entry name" value="LD_TPASE"/>
    <property type="match status" value="1"/>
</dbReference>
<dbReference type="PANTHER" id="PTHR30582">
    <property type="entry name" value="L,D-TRANSPEPTIDASE"/>
    <property type="match status" value="1"/>
</dbReference>
<keyword evidence="5 7" id="KW-0573">Peptidoglycan synthesis</keyword>
<feature type="compositionally biased region" description="Polar residues" evidence="8">
    <location>
        <begin position="1"/>
        <end position="12"/>
    </location>
</feature>
<feature type="domain" description="L,D-TPase catalytic" evidence="9">
    <location>
        <begin position="25"/>
        <end position="146"/>
    </location>
</feature>
<dbReference type="PANTHER" id="PTHR30582:SF2">
    <property type="entry name" value="L,D-TRANSPEPTIDASE YCIB-RELATED"/>
    <property type="match status" value="1"/>
</dbReference>
<evidence type="ECO:0000313" key="11">
    <source>
        <dbReference type="Proteomes" id="UP001179361"/>
    </source>
</evidence>
<evidence type="ECO:0000259" key="9">
    <source>
        <dbReference type="PROSITE" id="PS52029"/>
    </source>
</evidence>
<dbReference type="InterPro" id="IPR038063">
    <property type="entry name" value="Transpep_catalytic_dom"/>
</dbReference>
<keyword evidence="4 7" id="KW-0133">Cell shape</keyword>
<dbReference type="Pfam" id="PF03734">
    <property type="entry name" value="YkuD"/>
    <property type="match status" value="1"/>
</dbReference>
<dbReference type="EMBL" id="JAJNOC010000001">
    <property type="protein sequence ID" value="MCD2515310.1"/>
    <property type="molecule type" value="Genomic_DNA"/>
</dbReference>
<comment type="caution">
    <text evidence="10">The sequence shown here is derived from an EMBL/GenBank/DDBJ whole genome shotgun (WGS) entry which is preliminary data.</text>
</comment>
<protein>
    <submittedName>
        <fullName evidence="10">L,D-transpeptidase</fullName>
    </submittedName>
</protein>
<dbReference type="InterPro" id="IPR050979">
    <property type="entry name" value="LD-transpeptidase"/>
</dbReference>
<evidence type="ECO:0000256" key="8">
    <source>
        <dbReference type="SAM" id="MobiDB-lite"/>
    </source>
</evidence>
<evidence type="ECO:0000313" key="10">
    <source>
        <dbReference type="EMBL" id="MCD2515310.1"/>
    </source>
</evidence>
<feature type="active site" description="Proton donor/acceptor" evidence="7">
    <location>
        <position position="95"/>
    </location>
</feature>
<feature type="active site" description="Nucleophile" evidence="7">
    <location>
        <position position="122"/>
    </location>
</feature>
<dbReference type="CDD" id="cd16913">
    <property type="entry name" value="YkuD_like"/>
    <property type="match status" value="1"/>
</dbReference>
<accession>A0ABS8Q0N7</accession>
<feature type="region of interest" description="Disordered" evidence="8">
    <location>
        <begin position="1"/>
        <end position="23"/>
    </location>
</feature>
<evidence type="ECO:0000256" key="5">
    <source>
        <dbReference type="ARBA" id="ARBA00022984"/>
    </source>
</evidence>
<evidence type="ECO:0000256" key="4">
    <source>
        <dbReference type="ARBA" id="ARBA00022960"/>
    </source>
</evidence>
<evidence type="ECO:0000256" key="6">
    <source>
        <dbReference type="ARBA" id="ARBA00023316"/>
    </source>
</evidence>
<name>A0ABS8Q0N7_9BURK</name>
<keyword evidence="3" id="KW-0808">Transferase</keyword>
<evidence type="ECO:0000256" key="2">
    <source>
        <dbReference type="ARBA" id="ARBA00005992"/>
    </source>
</evidence>
<comment type="similarity">
    <text evidence="2">Belongs to the YkuD family.</text>
</comment>
<dbReference type="InterPro" id="IPR005490">
    <property type="entry name" value="LD_TPept_cat_dom"/>
</dbReference>
<comment type="pathway">
    <text evidence="1 7">Cell wall biogenesis; peptidoglycan biosynthesis.</text>
</comment>
<reference evidence="10" key="1">
    <citation type="submission" date="2021-11" db="EMBL/GenBank/DDBJ databases">
        <title>The complete genome of Massilia sp sp. G4R7.</title>
        <authorList>
            <person name="Liu L."/>
            <person name="Yue J."/>
            <person name="Yuan J."/>
            <person name="Yang F."/>
            <person name="Li L."/>
        </authorList>
    </citation>
    <scope>NUCLEOTIDE SEQUENCE</scope>
    <source>
        <strain evidence="10">G4R7</strain>
    </source>
</reference>
<gene>
    <name evidence="10" type="ORF">LQ564_03170</name>
</gene>
<sequence>MSNPASPKSPNQAPAKPTSKAKPKKRITVNLALQILEAFEGDERIYKFECVTGDALNATRRGKWSIFRKEQDYRSREYKVDMDYAMFFYQGQAIHQYHGLMNFSLMRNTRKYVSDMVGSAGCVRLREADARTLFFWAPYQTEVHVA</sequence>
<keyword evidence="11" id="KW-1185">Reference proteome</keyword>
<dbReference type="RefSeq" id="WP_231056621.1">
    <property type="nucleotide sequence ID" value="NZ_JAJNOC010000001.1"/>
</dbReference>
<organism evidence="10 11">
    <name type="scientific">Massilia phyllostachyos</name>
    <dbReference type="NCBI Taxonomy" id="2898585"/>
    <lineage>
        <taxon>Bacteria</taxon>
        <taxon>Pseudomonadati</taxon>
        <taxon>Pseudomonadota</taxon>
        <taxon>Betaproteobacteria</taxon>
        <taxon>Burkholderiales</taxon>
        <taxon>Oxalobacteraceae</taxon>
        <taxon>Telluria group</taxon>
        <taxon>Massilia</taxon>
    </lineage>
</organism>
<dbReference type="Proteomes" id="UP001179361">
    <property type="component" value="Unassembled WGS sequence"/>
</dbReference>
<evidence type="ECO:0000256" key="1">
    <source>
        <dbReference type="ARBA" id="ARBA00004752"/>
    </source>
</evidence>
<evidence type="ECO:0000256" key="3">
    <source>
        <dbReference type="ARBA" id="ARBA00022679"/>
    </source>
</evidence>
<proteinExistence type="inferred from homology"/>